<dbReference type="Gene3D" id="1.20.1250.20">
    <property type="entry name" value="MFS general substrate transporter like domains"/>
    <property type="match status" value="2"/>
</dbReference>
<dbReference type="Pfam" id="PF13347">
    <property type="entry name" value="MFS_2"/>
    <property type="match status" value="1"/>
</dbReference>
<dbReference type="EMBL" id="JFKA01000002">
    <property type="protein sequence ID" value="OSQ39346.1"/>
    <property type="molecule type" value="Genomic_DNA"/>
</dbReference>
<gene>
    <name evidence="3" type="ORF">TMES_04495</name>
</gene>
<name>A0A1Y2L1I9_9PROT</name>
<dbReference type="STRING" id="1293891.TMES_04495"/>
<feature type="transmembrane region" description="Helical" evidence="2">
    <location>
        <begin position="373"/>
        <end position="404"/>
    </location>
</feature>
<keyword evidence="4" id="KW-1185">Reference proteome</keyword>
<feature type="transmembrane region" description="Helical" evidence="2">
    <location>
        <begin position="35"/>
        <end position="56"/>
    </location>
</feature>
<evidence type="ECO:0000256" key="1">
    <source>
        <dbReference type="ARBA" id="ARBA00009617"/>
    </source>
</evidence>
<dbReference type="GO" id="GO:0005886">
    <property type="term" value="C:plasma membrane"/>
    <property type="evidence" value="ECO:0007669"/>
    <property type="project" value="TreeGrafter"/>
</dbReference>
<feature type="transmembrane region" description="Helical" evidence="2">
    <location>
        <begin position="333"/>
        <end position="352"/>
    </location>
</feature>
<dbReference type="RefSeq" id="WP_085579961.1">
    <property type="nucleotide sequence ID" value="NZ_JFKA01000002.1"/>
</dbReference>
<comment type="similarity">
    <text evidence="1">Belongs to the sodium:galactoside symporter (TC 2.A.2) family.</text>
</comment>
<feature type="transmembrane region" description="Helical" evidence="2">
    <location>
        <begin position="146"/>
        <end position="165"/>
    </location>
</feature>
<accession>A0A1Y2L1I9</accession>
<dbReference type="PANTHER" id="PTHR11328:SF24">
    <property type="entry name" value="MAJOR FACILITATOR SUPERFAMILY (MFS) PROFILE DOMAIN-CONTAINING PROTEIN"/>
    <property type="match status" value="1"/>
</dbReference>
<evidence type="ECO:0000313" key="3">
    <source>
        <dbReference type="EMBL" id="OSQ39346.1"/>
    </source>
</evidence>
<organism evidence="3 4">
    <name type="scientific">Thalassospira mesophila</name>
    <dbReference type="NCBI Taxonomy" id="1293891"/>
    <lineage>
        <taxon>Bacteria</taxon>
        <taxon>Pseudomonadati</taxon>
        <taxon>Pseudomonadota</taxon>
        <taxon>Alphaproteobacteria</taxon>
        <taxon>Rhodospirillales</taxon>
        <taxon>Thalassospiraceae</taxon>
        <taxon>Thalassospira</taxon>
    </lineage>
</organism>
<keyword evidence="2" id="KW-1133">Transmembrane helix</keyword>
<protein>
    <submittedName>
        <fullName evidence="3">MFS transporter</fullName>
    </submittedName>
</protein>
<sequence length="469" mass="50325">MTQQNRLFSAFIYALPALAAAIPTIPAYVLLPSLYGDTLGLGLTLTGLVFFAVRVIDMITDPLVGYLSDRSQSRKPWVAGGAVIAGIGIWFLFNPPLLPSAFYLFGWATVLFVGWTMFQVPYLAWGAELSGDYKQRSRITALREGAGLIGILFAGGLPVLFSVNGPLEQTSLLATVTIVLGAITVPLIIVFVPDVLRNVVVQSGRVVACPVSSVSSAAPAPRDRPVALPAPSQWAGLWQNRLFVRLLAAWLINGLANGVPAVCFPLFVKYGLGLGQRDQNVLILLYFACAVVAMPVWVIASGRVGKHRVWCGAMVMAIAAFAFVPVLGNGDFVGFAVICALTGAALGADLALPPAIQADVDDWDRYRFGIRRTGLLFALWNMTNKLAMAIAAGVAFPVLGYLGLTKTGGVDVAAGDVSDPHAQALFMLLVIYAVIPIVLKMIAVVMMWRFPLGARHQSALRRRLARRMF</sequence>
<feature type="transmembrane region" description="Helical" evidence="2">
    <location>
        <begin position="171"/>
        <end position="192"/>
    </location>
</feature>
<keyword evidence="2" id="KW-0812">Transmembrane</keyword>
<evidence type="ECO:0000256" key="2">
    <source>
        <dbReference type="SAM" id="Phobius"/>
    </source>
</evidence>
<keyword evidence="2" id="KW-0472">Membrane</keyword>
<dbReference type="GO" id="GO:0008643">
    <property type="term" value="P:carbohydrate transport"/>
    <property type="evidence" value="ECO:0007669"/>
    <property type="project" value="InterPro"/>
</dbReference>
<dbReference type="InterPro" id="IPR039672">
    <property type="entry name" value="MFS_2"/>
</dbReference>
<dbReference type="Proteomes" id="UP000193391">
    <property type="component" value="Unassembled WGS sequence"/>
</dbReference>
<dbReference type="PANTHER" id="PTHR11328">
    <property type="entry name" value="MAJOR FACILITATOR SUPERFAMILY DOMAIN-CONTAINING PROTEIN"/>
    <property type="match status" value="1"/>
</dbReference>
<dbReference type="AlphaFoldDB" id="A0A1Y2L1I9"/>
<evidence type="ECO:0000313" key="4">
    <source>
        <dbReference type="Proteomes" id="UP000193391"/>
    </source>
</evidence>
<feature type="transmembrane region" description="Helical" evidence="2">
    <location>
        <begin position="424"/>
        <end position="448"/>
    </location>
</feature>
<dbReference type="SUPFAM" id="SSF103473">
    <property type="entry name" value="MFS general substrate transporter"/>
    <property type="match status" value="1"/>
</dbReference>
<feature type="transmembrane region" description="Helical" evidence="2">
    <location>
        <begin position="105"/>
        <end position="125"/>
    </location>
</feature>
<dbReference type="GO" id="GO:0015293">
    <property type="term" value="F:symporter activity"/>
    <property type="evidence" value="ECO:0007669"/>
    <property type="project" value="InterPro"/>
</dbReference>
<feature type="transmembrane region" description="Helical" evidence="2">
    <location>
        <begin position="309"/>
        <end position="327"/>
    </location>
</feature>
<dbReference type="OrthoDB" id="181905at2"/>
<feature type="transmembrane region" description="Helical" evidence="2">
    <location>
        <begin position="242"/>
        <end position="268"/>
    </location>
</feature>
<feature type="transmembrane region" description="Helical" evidence="2">
    <location>
        <begin position="77"/>
        <end position="93"/>
    </location>
</feature>
<feature type="transmembrane region" description="Helical" evidence="2">
    <location>
        <begin position="280"/>
        <end position="300"/>
    </location>
</feature>
<reference evidence="3 4" key="1">
    <citation type="submission" date="2014-03" db="EMBL/GenBank/DDBJ databases">
        <title>The draft genome sequence of Thalassospira mesophila JCM 18969.</title>
        <authorList>
            <person name="Lai Q."/>
            <person name="Shao Z."/>
        </authorList>
    </citation>
    <scope>NUCLEOTIDE SEQUENCE [LARGE SCALE GENOMIC DNA]</scope>
    <source>
        <strain evidence="3 4">JCM 18969</strain>
    </source>
</reference>
<comment type="caution">
    <text evidence="3">The sequence shown here is derived from an EMBL/GenBank/DDBJ whole genome shotgun (WGS) entry which is preliminary data.</text>
</comment>
<proteinExistence type="inferred from homology"/>
<dbReference type="InterPro" id="IPR036259">
    <property type="entry name" value="MFS_trans_sf"/>
</dbReference>